<protein>
    <submittedName>
        <fullName evidence="1">Uncharacterized protein</fullName>
    </submittedName>
</protein>
<dbReference type="AlphaFoldDB" id="A0A8S1PHA7"/>
<comment type="caution">
    <text evidence="1">The sequence shown here is derived from an EMBL/GenBank/DDBJ whole genome shotgun (WGS) entry which is preliminary data.</text>
</comment>
<gene>
    <name evidence="1" type="ORF">PPRIM_AZ9-3.1.T1180025</name>
</gene>
<evidence type="ECO:0000313" key="1">
    <source>
        <dbReference type="EMBL" id="CAD8102289.1"/>
    </source>
</evidence>
<dbReference type="EMBL" id="CAJJDM010000121">
    <property type="protein sequence ID" value="CAD8102289.1"/>
    <property type="molecule type" value="Genomic_DNA"/>
</dbReference>
<proteinExistence type="predicted"/>
<accession>A0A8S1PHA7</accession>
<reference evidence="1" key="1">
    <citation type="submission" date="2021-01" db="EMBL/GenBank/DDBJ databases">
        <authorList>
            <consortium name="Genoscope - CEA"/>
            <person name="William W."/>
        </authorList>
    </citation>
    <scope>NUCLEOTIDE SEQUENCE</scope>
</reference>
<organism evidence="1 2">
    <name type="scientific">Paramecium primaurelia</name>
    <dbReference type="NCBI Taxonomy" id="5886"/>
    <lineage>
        <taxon>Eukaryota</taxon>
        <taxon>Sar</taxon>
        <taxon>Alveolata</taxon>
        <taxon>Ciliophora</taxon>
        <taxon>Intramacronucleata</taxon>
        <taxon>Oligohymenophorea</taxon>
        <taxon>Peniculida</taxon>
        <taxon>Parameciidae</taxon>
        <taxon>Paramecium</taxon>
    </lineage>
</organism>
<sequence>MLRKYIMVNWQQQIGYEMTQQRVLRSTISQLVYQSVYPGLKISKLKIKDILLLLNHSVSSKIHFLSEDKACIFSSLFIDTRKSIAFHQLTNIFVCRNSQYFISMKIIFEYHFDLFEIRGGLSGLASSKAAVQLREKVGLADFVVPSPQSQS</sequence>
<name>A0A8S1PHA7_PARPR</name>
<evidence type="ECO:0000313" key="2">
    <source>
        <dbReference type="Proteomes" id="UP000688137"/>
    </source>
</evidence>
<dbReference type="Proteomes" id="UP000688137">
    <property type="component" value="Unassembled WGS sequence"/>
</dbReference>
<keyword evidence="2" id="KW-1185">Reference proteome</keyword>